<dbReference type="EMBL" id="JABMIG020000254">
    <property type="protein sequence ID" value="KAL3783653.1"/>
    <property type="molecule type" value="Genomic_DNA"/>
</dbReference>
<evidence type="ECO:0000256" key="5">
    <source>
        <dbReference type="ARBA" id="ARBA00022737"/>
    </source>
</evidence>
<accession>A0ABD3P6W8</accession>
<evidence type="ECO:0000313" key="13">
    <source>
        <dbReference type="Proteomes" id="UP001516023"/>
    </source>
</evidence>
<evidence type="ECO:0000256" key="2">
    <source>
        <dbReference type="ARBA" id="ARBA00006375"/>
    </source>
</evidence>
<proteinExistence type="inferred from homology"/>
<comment type="subcellular location">
    <subcellularLocation>
        <location evidence="1">Mitochondrion inner membrane</location>
        <topology evidence="1">Multi-pass membrane protein</topology>
    </subcellularLocation>
</comment>
<evidence type="ECO:0000256" key="10">
    <source>
        <dbReference type="PROSITE-ProRule" id="PRU00282"/>
    </source>
</evidence>
<keyword evidence="3 11" id="KW-0813">Transport</keyword>
<sequence>MKAPAENTKSNEGSESIVEGNFSSSLIPKILSGSVGSIVTALAVTPLEVVKIRQQSAVSHTDFASRSQIKAVEPCPRGCTVVFNNGLMECVVPKSSIFDVTSPNFSRSFNSTQQTFLPRYTGGTLHTLSSICHYEGIAGLYAGLRPTLLMSVPNTVLYFTVYDEISLMLRQNHVQFSKRNSAKGKDQEQVNRRSRMIAEDDAKCQTYIPLVAGSTARLLASLATAPLELIRTRQASILPSGEGTTVTPGMIEEFRAIVGRNGFSSLYVGLAPTLWRDVPFSAVYWMCLERFKNELYHFESLGKWSGSYYENQGGKIPPGVEALHAFISGAAAGSIAAALTTPFDVVKTRRQMVTQIKDCSAGSAVGYGRVNLGLLGHMQQIVKQEGMTALWKGNITRMVKVAPACAIMISCYEFGKRAFGSVL</sequence>
<evidence type="ECO:0000256" key="9">
    <source>
        <dbReference type="ARBA" id="ARBA00023136"/>
    </source>
</evidence>
<evidence type="ECO:0000256" key="7">
    <source>
        <dbReference type="ARBA" id="ARBA00022989"/>
    </source>
</evidence>
<evidence type="ECO:0000256" key="11">
    <source>
        <dbReference type="RuleBase" id="RU000488"/>
    </source>
</evidence>
<keyword evidence="4 10" id="KW-0812">Transmembrane</keyword>
<comment type="caution">
    <text evidence="12">The sequence shown here is derived from an EMBL/GenBank/DDBJ whole genome shotgun (WGS) entry which is preliminary data.</text>
</comment>
<dbReference type="InterPro" id="IPR045315">
    <property type="entry name" value="Mtm1-like"/>
</dbReference>
<evidence type="ECO:0000256" key="3">
    <source>
        <dbReference type="ARBA" id="ARBA00022448"/>
    </source>
</evidence>
<feature type="repeat" description="Solcar" evidence="10">
    <location>
        <begin position="24"/>
        <end position="168"/>
    </location>
</feature>
<dbReference type="PANTHER" id="PTHR45760">
    <property type="entry name" value="FI19922P1-RELATED"/>
    <property type="match status" value="1"/>
</dbReference>
<evidence type="ECO:0000313" key="12">
    <source>
        <dbReference type="EMBL" id="KAL3783653.1"/>
    </source>
</evidence>
<feature type="repeat" description="Solcar" evidence="10">
    <location>
        <begin position="204"/>
        <end position="294"/>
    </location>
</feature>
<dbReference type="SUPFAM" id="SSF103506">
    <property type="entry name" value="Mitochondrial carrier"/>
    <property type="match status" value="1"/>
</dbReference>
<keyword evidence="7" id="KW-1133">Transmembrane helix</keyword>
<name>A0ABD3P6W8_9STRA</name>
<evidence type="ECO:0000256" key="6">
    <source>
        <dbReference type="ARBA" id="ARBA00022792"/>
    </source>
</evidence>
<keyword evidence="9 10" id="KW-0472">Membrane</keyword>
<dbReference type="PANTHER" id="PTHR45760:SF2">
    <property type="entry name" value="FI19922P1-RELATED"/>
    <property type="match status" value="1"/>
</dbReference>
<keyword evidence="8" id="KW-0496">Mitochondrion</keyword>
<evidence type="ECO:0000256" key="8">
    <source>
        <dbReference type="ARBA" id="ARBA00023128"/>
    </source>
</evidence>
<dbReference type="Gene3D" id="1.50.40.10">
    <property type="entry name" value="Mitochondrial carrier domain"/>
    <property type="match status" value="2"/>
</dbReference>
<dbReference type="InterPro" id="IPR023395">
    <property type="entry name" value="MCP_dom_sf"/>
</dbReference>
<keyword evidence="13" id="KW-1185">Reference proteome</keyword>
<dbReference type="InterPro" id="IPR018108">
    <property type="entry name" value="MCP_transmembrane"/>
</dbReference>
<evidence type="ECO:0000256" key="1">
    <source>
        <dbReference type="ARBA" id="ARBA00004448"/>
    </source>
</evidence>
<dbReference type="GO" id="GO:0005743">
    <property type="term" value="C:mitochondrial inner membrane"/>
    <property type="evidence" value="ECO:0007669"/>
    <property type="project" value="UniProtKB-SubCell"/>
</dbReference>
<protein>
    <recommendedName>
        <fullName evidence="14">Mitochondrial carrier protein</fullName>
    </recommendedName>
</protein>
<reference evidence="12 13" key="1">
    <citation type="journal article" date="2020" name="G3 (Bethesda)">
        <title>Improved Reference Genome for Cyclotella cryptica CCMP332, a Model for Cell Wall Morphogenesis, Salinity Adaptation, and Lipid Production in Diatoms (Bacillariophyta).</title>
        <authorList>
            <person name="Roberts W.R."/>
            <person name="Downey K.M."/>
            <person name="Ruck E.C."/>
            <person name="Traller J.C."/>
            <person name="Alverson A.J."/>
        </authorList>
    </citation>
    <scope>NUCLEOTIDE SEQUENCE [LARGE SCALE GENOMIC DNA]</scope>
    <source>
        <strain evidence="12 13">CCMP332</strain>
    </source>
</reference>
<dbReference type="Proteomes" id="UP001516023">
    <property type="component" value="Unassembled WGS sequence"/>
</dbReference>
<evidence type="ECO:0008006" key="14">
    <source>
        <dbReference type="Google" id="ProtNLM"/>
    </source>
</evidence>
<comment type="similarity">
    <text evidence="2 11">Belongs to the mitochondrial carrier (TC 2.A.29) family.</text>
</comment>
<feature type="repeat" description="Solcar" evidence="10">
    <location>
        <begin position="320"/>
        <end position="418"/>
    </location>
</feature>
<evidence type="ECO:0000256" key="4">
    <source>
        <dbReference type="ARBA" id="ARBA00022692"/>
    </source>
</evidence>
<dbReference type="PROSITE" id="PS50920">
    <property type="entry name" value="SOLCAR"/>
    <property type="match status" value="3"/>
</dbReference>
<keyword evidence="5" id="KW-0677">Repeat</keyword>
<gene>
    <name evidence="12" type="ORF">HJC23_004828</name>
</gene>
<dbReference type="Pfam" id="PF00153">
    <property type="entry name" value="Mito_carr"/>
    <property type="match status" value="4"/>
</dbReference>
<organism evidence="12 13">
    <name type="scientific">Cyclotella cryptica</name>
    <dbReference type="NCBI Taxonomy" id="29204"/>
    <lineage>
        <taxon>Eukaryota</taxon>
        <taxon>Sar</taxon>
        <taxon>Stramenopiles</taxon>
        <taxon>Ochrophyta</taxon>
        <taxon>Bacillariophyta</taxon>
        <taxon>Coscinodiscophyceae</taxon>
        <taxon>Thalassiosirophycidae</taxon>
        <taxon>Stephanodiscales</taxon>
        <taxon>Stephanodiscaceae</taxon>
        <taxon>Cyclotella</taxon>
    </lineage>
</organism>
<keyword evidence="6" id="KW-0999">Mitochondrion inner membrane</keyword>
<dbReference type="AlphaFoldDB" id="A0ABD3P6W8"/>